<sequence>MNMHYSSGRYDSNIRGGKNLIGHHLYLGDAIFAISPVLLENVPLQLRANMCFQHDGAPPHKARIVQQYLNETYGENWIGINGPIQWTPKSPDLTPLDFFLWGTLKK</sequence>
<evidence type="ECO:0008006" key="3">
    <source>
        <dbReference type="Google" id="ProtNLM"/>
    </source>
</evidence>
<name>A0ABQ9JJS9_9CUCU</name>
<proteinExistence type="predicted"/>
<gene>
    <name evidence="1" type="ORF">NQ317_011054</name>
</gene>
<dbReference type="InterPro" id="IPR036397">
    <property type="entry name" value="RNaseH_sf"/>
</dbReference>
<organism evidence="1 2">
    <name type="scientific">Molorchus minor</name>
    <dbReference type="NCBI Taxonomy" id="1323400"/>
    <lineage>
        <taxon>Eukaryota</taxon>
        <taxon>Metazoa</taxon>
        <taxon>Ecdysozoa</taxon>
        <taxon>Arthropoda</taxon>
        <taxon>Hexapoda</taxon>
        <taxon>Insecta</taxon>
        <taxon>Pterygota</taxon>
        <taxon>Neoptera</taxon>
        <taxon>Endopterygota</taxon>
        <taxon>Coleoptera</taxon>
        <taxon>Polyphaga</taxon>
        <taxon>Cucujiformia</taxon>
        <taxon>Chrysomeloidea</taxon>
        <taxon>Cerambycidae</taxon>
        <taxon>Lamiinae</taxon>
        <taxon>Monochamini</taxon>
        <taxon>Molorchus</taxon>
    </lineage>
</organism>
<dbReference type="Proteomes" id="UP001162164">
    <property type="component" value="Unassembled WGS sequence"/>
</dbReference>
<protein>
    <recommendedName>
        <fullName evidence="3">Transposase</fullName>
    </recommendedName>
</protein>
<reference evidence="1" key="1">
    <citation type="journal article" date="2023" name="Insect Mol. Biol.">
        <title>Genome sequencing provides insights into the evolution of gene families encoding plant cell wall-degrading enzymes in longhorned beetles.</title>
        <authorList>
            <person name="Shin N.R."/>
            <person name="Okamura Y."/>
            <person name="Kirsch R."/>
            <person name="Pauchet Y."/>
        </authorList>
    </citation>
    <scope>NUCLEOTIDE SEQUENCE</scope>
    <source>
        <strain evidence="1">MMC_N1</strain>
    </source>
</reference>
<evidence type="ECO:0000313" key="2">
    <source>
        <dbReference type="Proteomes" id="UP001162164"/>
    </source>
</evidence>
<dbReference type="PANTHER" id="PTHR47326:SF1">
    <property type="entry name" value="HTH PSQ-TYPE DOMAIN-CONTAINING PROTEIN"/>
    <property type="match status" value="1"/>
</dbReference>
<keyword evidence="2" id="KW-1185">Reference proteome</keyword>
<dbReference type="Gene3D" id="3.30.420.10">
    <property type="entry name" value="Ribonuclease H-like superfamily/Ribonuclease H"/>
    <property type="match status" value="1"/>
</dbReference>
<comment type="caution">
    <text evidence="1">The sequence shown here is derived from an EMBL/GenBank/DDBJ whole genome shotgun (WGS) entry which is preliminary data.</text>
</comment>
<dbReference type="PANTHER" id="PTHR47326">
    <property type="entry name" value="TRANSPOSABLE ELEMENT TC3 TRANSPOSASE-LIKE PROTEIN"/>
    <property type="match status" value="1"/>
</dbReference>
<evidence type="ECO:0000313" key="1">
    <source>
        <dbReference type="EMBL" id="KAJ8978454.1"/>
    </source>
</evidence>
<dbReference type="EMBL" id="JAPWTJ010000436">
    <property type="protein sequence ID" value="KAJ8978454.1"/>
    <property type="molecule type" value="Genomic_DNA"/>
</dbReference>
<accession>A0ABQ9JJS9</accession>